<dbReference type="Proteomes" id="UP000002499">
    <property type="component" value="Unassembled WGS sequence"/>
</dbReference>
<evidence type="ECO:0000313" key="1">
    <source>
        <dbReference type="EMBL" id="EFY87809.1"/>
    </source>
</evidence>
<gene>
    <name evidence="1" type="ORF">MAC_06176</name>
</gene>
<reference evidence="1 2" key="1">
    <citation type="journal article" date="2011" name="PLoS Genet.">
        <title>Genome sequencing and comparative transcriptomics of the model entomopathogenic fungi Metarhizium anisopliae and M. acridum.</title>
        <authorList>
            <person name="Gao Q."/>
            <person name="Jin K."/>
            <person name="Ying S.H."/>
            <person name="Zhang Y."/>
            <person name="Xiao G."/>
            <person name="Shang Y."/>
            <person name="Duan Z."/>
            <person name="Hu X."/>
            <person name="Xie X.Q."/>
            <person name="Zhou G."/>
            <person name="Peng G."/>
            <person name="Luo Z."/>
            <person name="Huang W."/>
            <person name="Wang B."/>
            <person name="Fang W."/>
            <person name="Wang S."/>
            <person name="Zhong Y."/>
            <person name="Ma L.J."/>
            <person name="St Leger R.J."/>
            <person name="Zhao G.P."/>
            <person name="Pei Y."/>
            <person name="Feng M.G."/>
            <person name="Xia Y."/>
            <person name="Wang C."/>
        </authorList>
    </citation>
    <scope>NUCLEOTIDE SEQUENCE [LARGE SCALE GENOMIC DNA]</scope>
    <source>
        <strain evidence="1 2">CQMa 102</strain>
    </source>
</reference>
<evidence type="ECO:0000313" key="2">
    <source>
        <dbReference type="Proteomes" id="UP000002499"/>
    </source>
</evidence>
<organism evidence="2">
    <name type="scientific">Metarhizium acridum (strain CQMa 102)</name>
    <dbReference type="NCBI Taxonomy" id="655827"/>
    <lineage>
        <taxon>Eukaryota</taxon>
        <taxon>Fungi</taxon>
        <taxon>Dikarya</taxon>
        <taxon>Ascomycota</taxon>
        <taxon>Pezizomycotina</taxon>
        <taxon>Sordariomycetes</taxon>
        <taxon>Hypocreomycetidae</taxon>
        <taxon>Hypocreales</taxon>
        <taxon>Clavicipitaceae</taxon>
        <taxon>Metarhizium</taxon>
    </lineage>
</organism>
<accession>E9E8H8</accession>
<keyword evidence="2" id="KW-1185">Reference proteome</keyword>
<protein>
    <submittedName>
        <fullName evidence="1">Uncharacterized protein</fullName>
    </submittedName>
</protein>
<proteinExistence type="predicted"/>
<dbReference type="HOGENOM" id="CLU_2334053_0_0_1"/>
<name>E9E8H8_METAQ</name>
<dbReference type="GeneID" id="19250487"/>
<dbReference type="EMBL" id="GL698521">
    <property type="protein sequence ID" value="EFY87809.1"/>
    <property type="molecule type" value="Genomic_DNA"/>
</dbReference>
<dbReference type="KEGG" id="maw:19250487"/>
<dbReference type="InParanoid" id="E9E8H8"/>
<dbReference type="AlphaFoldDB" id="E9E8H8"/>
<sequence>MQEVAGSKMRLSWNFKFVDELLGLIFAAGRGVDVGSSHPRNLDGGKTNTRWRHIESTPSPLKAAPVSQGMDAEIVRDFIAKLLGIGDEGGKRLDAHMT</sequence>